<gene>
    <name evidence="2" type="ORF">EGH82_16170</name>
</gene>
<name>A0A3N3DWL6_9VIBR</name>
<dbReference type="RefSeq" id="WP_123782883.1">
    <property type="nucleotide sequence ID" value="NZ_RKIK01000058.1"/>
</dbReference>
<protein>
    <submittedName>
        <fullName evidence="2">DNA mismatch repair protein</fullName>
    </submittedName>
</protein>
<keyword evidence="1" id="KW-0472">Membrane</keyword>
<proteinExistence type="predicted"/>
<evidence type="ECO:0000313" key="2">
    <source>
        <dbReference type="EMBL" id="ROV58911.1"/>
    </source>
</evidence>
<dbReference type="AlphaFoldDB" id="A0A3N3DWL6"/>
<organism evidence="2 3">
    <name type="scientific">Vibrio ponticus</name>
    <dbReference type="NCBI Taxonomy" id="265668"/>
    <lineage>
        <taxon>Bacteria</taxon>
        <taxon>Pseudomonadati</taxon>
        <taxon>Pseudomonadota</taxon>
        <taxon>Gammaproteobacteria</taxon>
        <taxon>Vibrionales</taxon>
        <taxon>Vibrionaceae</taxon>
        <taxon>Vibrio</taxon>
    </lineage>
</organism>
<evidence type="ECO:0000256" key="1">
    <source>
        <dbReference type="SAM" id="Phobius"/>
    </source>
</evidence>
<sequence length="176" mass="20125">MNFRWPPAWLLVLVGLVLNILAILMSSVVLEDLSSKMSGFNERKQDNLYSIQLAWNRVETLERKKELALIYLSQLDSVSHSADASLVASELTKQLSDWVGEPVPSLLTTNLSQIMAVIERAQKTQREQIDDFYLQNLTFNEQLSALEEQIAWYRNISLFLQVFGLALILARDLARK</sequence>
<keyword evidence="1" id="KW-1133">Transmembrane helix</keyword>
<dbReference type="Proteomes" id="UP000278792">
    <property type="component" value="Unassembled WGS sequence"/>
</dbReference>
<reference evidence="2 3" key="1">
    <citation type="submission" date="2018-11" db="EMBL/GenBank/DDBJ databases">
        <title>Vibrio ponticus strain CAIM 1751 pathogenic for the snapper Lutjanus guttatus.</title>
        <authorList>
            <person name="Soto-Rodriguez S."/>
            <person name="Lozano-Olvera R."/>
            <person name="Gomez-Gil B."/>
        </authorList>
    </citation>
    <scope>NUCLEOTIDE SEQUENCE [LARGE SCALE GENOMIC DNA]</scope>
    <source>
        <strain evidence="2 3">CAIM 1751</strain>
    </source>
</reference>
<dbReference type="EMBL" id="RKIK01000058">
    <property type="protein sequence ID" value="ROV58911.1"/>
    <property type="molecule type" value="Genomic_DNA"/>
</dbReference>
<feature type="transmembrane region" description="Helical" evidence="1">
    <location>
        <begin position="7"/>
        <end position="30"/>
    </location>
</feature>
<feature type="transmembrane region" description="Helical" evidence="1">
    <location>
        <begin position="151"/>
        <end position="170"/>
    </location>
</feature>
<keyword evidence="1" id="KW-0812">Transmembrane</keyword>
<evidence type="ECO:0000313" key="3">
    <source>
        <dbReference type="Proteomes" id="UP000278792"/>
    </source>
</evidence>
<comment type="caution">
    <text evidence="2">The sequence shown here is derived from an EMBL/GenBank/DDBJ whole genome shotgun (WGS) entry which is preliminary data.</text>
</comment>
<accession>A0A3N3DWL6</accession>